<dbReference type="InterPro" id="IPR002933">
    <property type="entry name" value="Peptidase_M20"/>
</dbReference>
<evidence type="ECO:0000256" key="1">
    <source>
        <dbReference type="ARBA" id="ARBA00022801"/>
    </source>
</evidence>
<comment type="caution">
    <text evidence="4">The sequence shown here is derived from an EMBL/GenBank/DDBJ whole genome shotgun (WGS) entry which is preliminary data.</text>
</comment>
<dbReference type="InterPro" id="IPR052030">
    <property type="entry name" value="Peptidase_M20/M20A_hydrolases"/>
</dbReference>
<dbReference type="Gene3D" id="3.40.630.10">
    <property type="entry name" value="Zn peptidases"/>
    <property type="match status" value="2"/>
</dbReference>
<keyword evidence="2" id="KW-0479">Metal-binding</keyword>
<dbReference type="SUPFAM" id="SSF53187">
    <property type="entry name" value="Zn-dependent exopeptidases"/>
    <property type="match status" value="1"/>
</dbReference>
<accession>A0A081KB37</accession>
<feature type="domain" description="Peptidase M20 dimerisation" evidence="3">
    <location>
        <begin position="236"/>
        <end position="310"/>
    </location>
</feature>
<dbReference type="PANTHER" id="PTHR30575:SF3">
    <property type="entry name" value="PEPTIDASE M20 DIMERISATION DOMAIN-CONTAINING PROTEIN"/>
    <property type="match status" value="1"/>
</dbReference>
<evidence type="ECO:0000313" key="5">
    <source>
        <dbReference type="Proteomes" id="UP000027997"/>
    </source>
</evidence>
<dbReference type="InterPro" id="IPR017439">
    <property type="entry name" value="Amidohydrolase"/>
</dbReference>
<feature type="binding site" evidence="2">
    <location>
        <position position="187"/>
    </location>
    <ligand>
        <name>Mn(2+)</name>
        <dbReference type="ChEBI" id="CHEBI:29035"/>
        <label>2</label>
    </ligand>
</feature>
<dbReference type="PIRSF" id="PIRSF005962">
    <property type="entry name" value="Pept_M20D_amidohydro"/>
    <property type="match status" value="1"/>
</dbReference>
<feature type="binding site" evidence="2">
    <location>
        <position position="211"/>
    </location>
    <ligand>
        <name>Mn(2+)</name>
        <dbReference type="ChEBI" id="CHEBI:29035"/>
        <label>2</label>
    </ligand>
</feature>
<keyword evidence="5" id="KW-1185">Reference proteome</keyword>
<dbReference type="Pfam" id="PF01546">
    <property type="entry name" value="Peptidase_M20"/>
    <property type="match status" value="1"/>
</dbReference>
<dbReference type="SUPFAM" id="SSF55031">
    <property type="entry name" value="Bacterial exopeptidase dimerisation domain"/>
    <property type="match status" value="1"/>
</dbReference>
<comment type="cofactor">
    <cofactor evidence="2">
        <name>Mn(2+)</name>
        <dbReference type="ChEBI" id="CHEBI:29035"/>
    </cofactor>
    <text evidence="2">The Mn(2+) ion enhances activity.</text>
</comment>
<dbReference type="STRING" id="305900.GV64_11965"/>
<protein>
    <recommendedName>
        <fullName evidence="3">Peptidase M20 dimerisation domain-containing protein</fullName>
    </recommendedName>
</protein>
<dbReference type="InterPro" id="IPR011650">
    <property type="entry name" value="Peptidase_M20_dimer"/>
</dbReference>
<evidence type="ECO:0000313" key="4">
    <source>
        <dbReference type="EMBL" id="KEI71363.1"/>
    </source>
</evidence>
<dbReference type="RefSeq" id="WP_020582951.1">
    <property type="nucleotide sequence ID" value="NZ_JOJP01000001.1"/>
</dbReference>
<dbReference type="NCBIfam" id="TIGR01891">
    <property type="entry name" value="amidohydrolases"/>
    <property type="match status" value="1"/>
</dbReference>
<dbReference type="EMBL" id="JOJP01000001">
    <property type="protein sequence ID" value="KEI71363.1"/>
    <property type="molecule type" value="Genomic_DNA"/>
</dbReference>
<name>A0A081KB37_9GAMM</name>
<dbReference type="GO" id="GO:0046872">
    <property type="term" value="F:metal ion binding"/>
    <property type="evidence" value="ECO:0007669"/>
    <property type="project" value="UniProtKB-KW"/>
</dbReference>
<dbReference type="Proteomes" id="UP000027997">
    <property type="component" value="Unassembled WGS sequence"/>
</dbReference>
<gene>
    <name evidence="4" type="ORF">GV64_11965</name>
</gene>
<feature type="binding site" evidence="2">
    <location>
        <position position="408"/>
    </location>
    <ligand>
        <name>Mn(2+)</name>
        <dbReference type="ChEBI" id="CHEBI:29035"/>
        <label>2</label>
    </ligand>
</feature>
<dbReference type="AlphaFoldDB" id="A0A081KB37"/>
<dbReference type="Pfam" id="PF07687">
    <property type="entry name" value="M20_dimer"/>
    <property type="match status" value="1"/>
</dbReference>
<dbReference type="GO" id="GO:0071713">
    <property type="term" value="F:para-aminobenzoyl-glutamate hydrolase activity"/>
    <property type="evidence" value="ECO:0007669"/>
    <property type="project" value="TreeGrafter"/>
</dbReference>
<feature type="binding site" evidence="2">
    <location>
        <position position="151"/>
    </location>
    <ligand>
        <name>Mn(2+)</name>
        <dbReference type="ChEBI" id="CHEBI:29035"/>
        <label>2</label>
    </ligand>
</feature>
<dbReference type="GO" id="GO:0016805">
    <property type="term" value="F:dipeptidase activity"/>
    <property type="evidence" value="ECO:0007669"/>
    <property type="project" value="TreeGrafter"/>
</dbReference>
<proteinExistence type="predicted"/>
<keyword evidence="1" id="KW-0378">Hydrolase</keyword>
<keyword evidence="2" id="KW-0464">Manganese</keyword>
<dbReference type="InterPro" id="IPR036264">
    <property type="entry name" value="Bact_exopeptidase_dim_dom"/>
</dbReference>
<evidence type="ECO:0000256" key="2">
    <source>
        <dbReference type="PIRSR" id="PIRSR005962-1"/>
    </source>
</evidence>
<reference evidence="4 5" key="1">
    <citation type="submission" date="2014-06" db="EMBL/GenBank/DDBJ databases">
        <title>Whole Genome Sequences of Three Symbiotic Endozoicomonas Bacteria.</title>
        <authorList>
            <person name="Neave M.J."/>
            <person name="Apprill A."/>
            <person name="Voolstra C.R."/>
        </authorList>
    </citation>
    <scope>NUCLEOTIDE SEQUENCE [LARGE SCALE GENOMIC DNA]</scope>
    <source>
        <strain evidence="4 5">DSM 22380</strain>
    </source>
</reference>
<dbReference type="GO" id="GO:0046657">
    <property type="term" value="P:folic acid catabolic process"/>
    <property type="evidence" value="ECO:0007669"/>
    <property type="project" value="TreeGrafter"/>
</dbReference>
<dbReference type="eggNOG" id="COG1473">
    <property type="taxonomic scope" value="Bacteria"/>
</dbReference>
<dbReference type="GO" id="GO:0005737">
    <property type="term" value="C:cytoplasm"/>
    <property type="evidence" value="ECO:0007669"/>
    <property type="project" value="TreeGrafter"/>
</dbReference>
<dbReference type="PANTHER" id="PTHR30575">
    <property type="entry name" value="PEPTIDASE M20"/>
    <property type="match status" value="1"/>
</dbReference>
<feature type="binding site" evidence="2">
    <location>
        <position position="153"/>
    </location>
    <ligand>
        <name>Mn(2+)</name>
        <dbReference type="ChEBI" id="CHEBI:29035"/>
        <label>2</label>
    </ligand>
</feature>
<organism evidence="4 5">
    <name type="scientific">Endozoicomonas elysicola</name>
    <dbReference type="NCBI Taxonomy" id="305900"/>
    <lineage>
        <taxon>Bacteria</taxon>
        <taxon>Pseudomonadati</taxon>
        <taxon>Pseudomonadota</taxon>
        <taxon>Gammaproteobacteria</taxon>
        <taxon>Oceanospirillales</taxon>
        <taxon>Endozoicomonadaceae</taxon>
        <taxon>Endozoicomonas</taxon>
    </lineage>
</organism>
<sequence>MTLMPSDFVSANKEKYTAIRRFFHQIPEPGWEEYLTTWHIYQHLKKLDAPFTFTIGKDLLNSDSRLGLPSVQLLLAAHRRLEQTEADAGFIEKIAGGHTGLMVTLESGRPGVNSLFRFDIDGLPVREADSESHIPVKAGFQSTHPGYMHACGHDGHITTGLALAEFIALNKDSLNGRIQLLFQPAEEGCRGAKAVADRGWLKDVDHFVSGHIGISQYPVGTVSARTCDMLATSKLDIRFSGRSSHAANNPQEGRNALLAAANCALGLHGISRHSDGGSRVNVGSLNAGSGRNIIADKAKMMVELRGENDEINAFMLDQANRVTEGSALMYGVEHELQLVGHALAASCDEPLAERMEAVLKDCPLVTEVVHQLPLKASEDASVLMDAVQKSGGQATYLMFCSPTCGGHHNPEFDFDESVLSITMDVMARSLLALNGS</sequence>
<evidence type="ECO:0000259" key="3">
    <source>
        <dbReference type="Pfam" id="PF07687"/>
    </source>
</evidence>